<protein>
    <submittedName>
        <fullName evidence="3">Type IV pilus assembly protein PilO</fullName>
    </submittedName>
</protein>
<gene>
    <name evidence="3" type="ORF">SAMN02983006_00123</name>
</gene>
<proteinExistence type="predicted"/>
<feature type="transmembrane region" description="Helical" evidence="2">
    <location>
        <begin position="9"/>
        <end position="27"/>
    </location>
</feature>
<dbReference type="Proteomes" id="UP000199006">
    <property type="component" value="Unassembled WGS sequence"/>
</dbReference>
<evidence type="ECO:0000256" key="1">
    <source>
        <dbReference type="SAM" id="Coils"/>
    </source>
</evidence>
<evidence type="ECO:0000313" key="4">
    <source>
        <dbReference type="Proteomes" id="UP000199006"/>
    </source>
</evidence>
<dbReference type="Pfam" id="PF04612">
    <property type="entry name" value="T2SSM"/>
    <property type="match status" value="1"/>
</dbReference>
<keyword evidence="2" id="KW-0472">Membrane</keyword>
<keyword evidence="2" id="KW-1133">Transmembrane helix</keyword>
<dbReference type="STRING" id="29563.SAMN02983006_00123"/>
<keyword evidence="4" id="KW-1185">Reference proteome</keyword>
<reference evidence="3 4" key="1">
    <citation type="submission" date="2016-10" db="EMBL/GenBank/DDBJ databases">
        <authorList>
            <person name="de Groot N.N."/>
        </authorList>
    </citation>
    <scope>NUCLEOTIDE SEQUENCE [LARGE SCALE GENOMIC DNA]</scope>
    <source>
        <strain evidence="3 4">ATCC 51327</strain>
    </source>
</reference>
<dbReference type="Gene3D" id="3.30.70.60">
    <property type="match status" value="1"/>
</dbReference>
<keyword evidence="1" id="KW-0175">Coiled coil</keyword>
<accession>A0A1I4EVG7</accession>
<organism evidence="3 4">
    <name type="scientific">Halanaerobium salsuginis</name>
    <dbReference type="NCBI Taxonomy" id="29563"/>
    <lineage>
        <taxon>Bacteria</taxon>
        <taxon>Bacillati</taxon>
        <taxon>Bacillota</taxon>
        <taxon>Clostridia</taxon>
        <taxon>Halanaerobiales</taxon>
        <taxon>Halanaerobiaceae</taxon>
        <taxon>Halanaerobium</taxon>
    </lineage>
</organism>
<dbReference type="InterPro" id="IPR007690">
    <property type="entry name" value="T2SS_GspM"/>
</dbReference>
<keyword evidence="2" id="KW-0812">Transmembrane</keyword>
<dbReference type="EMBL" id="FOTI01000001">
    <property type="protein sequence ID" value="SFL08527.1"/>
    <property type="molecule type" value="Genomic_DNA"/>
</dbReference>
<dbReference type="InterPro" id="IPR014717">
    <property type="entry name" value="Transl_elong_EF1B/ribsomal_bS6"/>
</dbReference>
<dbReference type="AlphaFoldDB" id="A0A1I4EVG7"/>
<dbReference type="GO" id="GO:0015628">
    <property type="term" value="P:protein secretion by the type II secretion system"/>
    <property type="evidence" value="ECO:0007669"/>
    <property type="project" value="InterPro"/>
</dbReference>
<evidence type="ECO:0000313" key="3">
    <source>
        <dbReference type="EMBL" id="SFL08527.1"/>
    </source>
</evidence>
<dbReference type="GO" id="GO:0015627">
    <property type="term" value="C:type II protein secretion system complex"/>
    <property type="evidence" value="ECO:0007669"/>
    <property type="project" value="InterPro"/>
</dbReference>
<name>A0A1I4EVG7_9FIRM</name>
<sequence>MSKLSRREIILLLVLFVVVVFAAYYYFIYQPMLTRQADLRNDLTNIQTDFTEVLTKVNQIDSLEKQLADLKKERQERLDFEVRQPEEVLTALDFFARQNQIIISQYEKAKIADGYSFKLNLSGDYFQLLNFFRLIDNWDYRLVVENFTLQNYDSQLELDLNLFFYQPDSLVRFSQEIKG</sequence>
<dbReference type="OrthoDB" id="2112077at2"/>
<evidence type="ECO:0000256" key="2">
    <source>
        <dbReference type="SAM" id="Phobius"/>
    </source>
</evidence>
<feature type="coiled-coil region" evidence="1">
    <location>
        <begin position="53"/>
        <end position="80"/>
    </location>
</feature>
<dbReference type="RefSeq" id="WP_089858055.1">
    <property type="nucleotide sequence ID" value="NZ_FOTI01000001.1"/>
</dbReference>